<evidence type="ECO:0000313" key="3">
    <source>
        <dbReference type="Proteomes" id="UP001221757"/>
    </source>
</evidence>
<keyword evidence="1" id="KW-0472">Membrane</keyword>
<accession>A0AAD7CVI4</accession>
<dbReference type="Proteomes" id="UP001221757">
    <property type="component" value="Unassembled WGS sequence"/>
</dbReference>
<keyword evidence="3" id="KW-1185">Reference proteome</keyword>
<dbReference type="AlphaFoldDB" id="A0AAD7CVI4"/>
<sequence>MPPVVDASPSASFFTPAVARGISAALVFFGAFYFLHRLARRGARFISEELDETSKVYHNAFAAGILDFQLDSVHALDREFHAIEGEASTLRIRFLAASPLLLPFIQLVSLVAIARCAYNIRVFKKKIQLIVETRG</sequence>
<comment type="caution">
    <text evidence="2">The sequence shown here is derived from an EMBL/GenBank/DDBJ whole genome shotgun (WGS) entry which is preliminary data.</text>
</comment>
<dbReference type="EMBL" id="JARKIE010000212">
    <property type="protein sequence ID" value="KAJ7665773.1"/>
    <property type="molecule type" value="Genomic_DNA"/>
</dbReference>
<gene>
    <name evidence="2" type="ORF">B0H17DRAFT_1336402</name>
</gene>
<keyword evidence="1" id="KW-1133">Transmembrane helix</keyword>
<evidence type="ECO:0000256" key="1">
    <source>
        <dbReference type="SAM" id="Phobius"/>
    </source>
</evidence>
<keyword evidence="1" id="KW-0812">Transmembrane</keyword>
<proteinExistence type="predicted"/>
<organism evidence="2 3">
    <name type="scientific">Mycena rosella</name>
    <name type="common">Pink bonnet</name>
    <name type="synonym">Agaricus rosellus</name>
    <dbReference type="NCBI Taxonomy" id="1033263"/>
    <lineage>
        <taxon>Eukaryota</taxon>
        <taxon>Fungi</taxon>
        <taxon>Dikarya</taxon>
        <taxon>Basidiomycota</taxon>
        <taxon>Agaricomycotina</taxon>
        <taxon>Agaricomycetes</taxon>
        <taxon>Agaricomycetidae</taxon>
        <taxon>Agaricales</taxon>
        <taxon>Marasmiineae</taxon>
        <taxon>Mycenaceae</taxon>
        <taxon>Mycena</taxon>
    </lineage>
</organism>
<reference evidence="2" key="1">
    <citation type="submission" date="2023-03" db="EMBL/GenBank/DDBJ databases">
        <title>Massive genome expansion in bonnet fungi (Mycena s.s.) driven by repeated elements and novel gene families across ecological guilds.</title>
        <authorList>
            <consortium name="Lawrence Berkeley National Laboratory"/>
            <person name="Harder C.B."/>
            <person name="Miyauchi S."/>
            <person name="Viragh M."/>
            <person name="Kuo A."/>
            <person name="Thoen E."/>
            <person name="Andreopoulos B."/>
            <person name="Lu D."/>
            <person name="Skrede I."/>
            <person name="Drula E."/>
            <person name="Henrissat B."/>
            <person name="Morin E."/>
            <person name="Kohler A."/>
            <person name="Barry K."/>
            <person name="LaButti K."/>
            <person name="Morin E."/>
            <person name="Salamov A."/>
            <person name="Lipzen A."/>
            <person name="Mereny Z."/>
            <person name="Hegedus B."/>
            <person name="Baldrian P."/>
            <person name="Stursova M."/>
            <person name="Weitz H."/>
            <person name="Taylor A."/>
            <person name="Grigoriev I.V."/>
            <person name="Nagy L.G."/>
            <person name="Martin F."/>
            <person name="Kauserud H."/>
        </authorList>
    </citation>
    <scope>NUCLEOTIDE SEQUENCE</scope>
    <source>
        <strain evidence="2">CBHHK067</strain>
    </source>
</reference>
<feature type="transmembrane region" description="Helical" evidence="1">
    <location>
        <begin position="12"/>
        <end position="35"/>
    </location>
</feature>
<evidence type="ECO:0000313" key="2">
    <source>
        <dbReference type="EMBL" id="KAJ7665773.1"/>
    </source>
</evidence>
<name>A0AAD7CVI4_MYCRO</name>
<protein>
    <submittedName>
        <fullName evidence="2">Uncharacterized protein</fullName>
    </submittedName>
</protein>